<protein>
    <recommendedName>
        <fullName evidence="3">Lectin-like protein BA14k</fullName>
    </recommendedName>
</protein>
<dbReference type="Proteomes" id="UP000236959">
    <property type="component" value="Unassembled WGS sequence"/>
</dbReference>
<dbReference type="EMBL" id="PPCN01000004">
    <property type="protein sequence ID" value="POF31673.1"/>
    <property type="molecule type" value="Genomic_DNA"/>
</dbReference>
<evidence type="ECO:0000256" key="3">
    <source>
        <dbReference type="ARBA" id="ARBA00020552"/>
    </source>
</evidence>
<dbReference type="Pfam" id="PF07886">
    <property type="entry name" value="BA14K"/>
    <property type="match status" value="1"/>
</dbReference>
<sequence length="114" mass="13414">MFKKAILTTLAIIGLAAALSTTSAFAGSHGHKGGYHHKNHGYHHKNHGYHHKNRGFRHNNYWYRHNTYKVQRGNNWQQHVAWCSDRYRSYRAQNNTFQPFKGQRRLCSSPYFKG</sequence>
<evidence type="ECO:0000256" key="4">
    <source>
        <dbReference type="ARBA" id="ARBA00022475"/>
    </source>
</evidence>
<gene>
    <name evidence="8" type="ORF">CLV41_104242</name>
</gene>
<evidence type="ECO:0000256" key="6">
    <source>
        <dbReference type="ARBA" id="ARBA00025321"/>
    </source>
</evidence>
<feature type="signal peptide" evidence="7">
    <location>
        <begin position="1"/>
        <end position="26"/>
    </location>
</feature>
<dbReference type="InterPro" id="IPR012413">
    <property type="entry name" value="BA14K"/>
</dbReference>
<evidence type="ECO:0000256" key="7">
    <source>
        <dbReference type="SAM" id="SignalP"/>
    </source>
</evidence>
<organism evidence="8 9">
    <name type="scientific">Roseibium marinum</name>
    <dbReference type="NCBI Taxonomy" id="281252"/>
    <lineage>
        <taxon>Bacteria</taxon>
        <taxon>Pseudomonadati</taxon>
        <taxon>Pseudomonadota</taxon>
        <taxon>Alphaproteobacteria</taxon>
        <taxon>Hyphomicrobiales</taxon>
        <taxon>Stappiaceae</taxon>
        <taxon>Roseibium</taxon>
    </lineage>
</organism>
<proteinExistence type="inferred from homology"/>
<keyword evidence="4" id="KW-0472">Membrane</keyword>
<comment type="subcellular location">
    <subcellularLocation>
        <location evidence="1">Membrane</location>
        <topology evidence="1">Single-pass membrane protein</topology>
    </subcellularLocation>
</comment>
<evidence type="ECO:0000256" key="5">
    <source>
        <dbReference type="ARBA" id="ARBA00022734"/>
    </source>
</evidence>
<reference evidence="8 9" key="1">
    <citation type="submission" date="2018-01" db="EMBL/GenBank/DDBJ databases">
        <title>Genomic Encyclopedia of Archaeal and Bacterial Type Strains, Phase II (KMG-II): from individual species to whole genera.</title>
        <authorList>
            <person name="Goeker M."/>
        </authorList>
    </citation>
    <scope>NUCLEOTIDE SEQUENCE [LARGE SCALE GENOMIC DNA]</scope>
    <source>
        <strain evidence="8 9">DSM 17023</strain>
    </source>
</reference>
<comment type="similarity">
    <text evidence="2">Belongs to the BA14k family.</text>
</comment>
<evidence type="ECO:0000313" key="8">
    <source>
        <dbReference type="EMBL" id="POF31673.1"/>
    </source>
</evidence>
<evidence type="ECO:0000256" key="1">
    <source>
        <dbReference type="ARBA" id="ARBA00004167"/>
    </source>
</evidence>
<keyword evidence="7" id="KW-0732">Signal</keyword>
<comment type="caution">
    <text evidence="8">The sequence shown here is derived from an EMBL/GenBank/DDBJ whole genome shotgun (WGS) entry which is preliminary data.</text>
</comment>
<dbReference type="AlphaFoldDB" id="A0A2S3UVU5"/>
<keyword evidence="9" id="KW-1185">Reference proteome</keyword>
<feature type="chain" id="PRO_5015758203" description="Lectin-like protein BA14k" evidence="7">
    <location>
        <begin position="27"/>
        <end position="114"/>
    </location>
</feature>
<evidence type="ECO:0000313" key="9">
    <source>
        <dbReference type="Proteomes" id="UP000236959"/>
    </source>
</evidence>
<dbReference type="GO" id="GO:0030246">
    <property type="term" value="F:carbohydrate binding"/>
    <property type="evidence" value="ECO:0007669"/>
    <property type="project" value="UniProtKB-KW"/>
</dbReference>
<comment type="function">
    <text evidence="6">Has immunoglobulin-binding and hemagglutination properties, and can bind to mannose. Essential for virulence. May be involved in LPS biosynthesis or polysaccharide transport.</text>
</comment>
<accession>A0A2S3UVU5</accession>
<name>A0A2S3UVU5_9HYPH</name>
<dbReference type="GO" id="GO:0016020">
    <property type="term" value="C:membrane"/>
    <property type="evidence" value="ECO:0007669"/>
    <property type="project" value="UniProtKB-SubCell"/>
</dbReference>
<keyword evidence="5" id="KW-0430">Lectin</keyword>
<dbReference type="OrthoDB" id="8117189at2"/>
<evidence type="ECO:0000256" key="2">
    <source>
        <dbReference type="ARBA" id="ARBA00010270"/>
    </source>
</evidence>
<keyword evidence="4" id="KW-1003">Cell membrane</keyword>